<keyword evidence="3" id="KW-1185">Reference proteome</keyword>
<reference evidence="2 3" key="1">
    <citation type="submission" date="2014-04" db="EMBL/GenBank/DDBJ databases">
        <title>Evolutionary Origins and Diversification of the Mycorrhizal Mutualists.</title>
        <authorList>
            <consortium name="DOE Joint Genome Institute"/>
            <consortium name="Mycorrhizal Genomics Consortium"/>
            <person name="Kohler A."/>
            <person name="Kuo A."/>
            <person name="Nagy L.G."/>
            <person name="Floudas D."/>
            <person name="Copeland A."/>
            <person name="Barry K.W."/>
            <person name="Cichocki N."/>
            <person name="Veneault-Fourrey C."/>
            <person name="LaButti K."/>
            <person name="Lindquist E.A."/>
            <person name="Lipzen A."/>
            <person name="Lundell T."/>
            <person name="Morin E."/>
            <person name="Murat C."/>
            <person name="Riley R."/>
            <person name="Ohm R."/>
            <person name="Sun H."/>
            <person name="Tunlid A."/>
            <person name="Henrissat B."/>
            <person name="Grigoriev I.V."/>
            <person name="Hibbett D.S."/>
            <person name="Martin F."/>
        </authorList>
    </citation>
    <scope>NUCLEOTIDE SEQUENCE [LARGE SCALE GENOMIC DNA]</scope>
    <source>
        <strain evidence="2 3">Koide BX008</strain>
    </source>
</reference>
<dbReference type="EMBL" id="KN818455">
    <property type="protein sequence ID" value="KIL56008.1"/>
    <property type="molecule type" value="Genomic_DNA"/>
</dbReference>
<dbReference type="InParanoid" id="A0A0C2WIS6"/>
<sequence>MSIRHTIEAERYPVDQLKGRIVLAEGGEVMEGEASMEQRGCMESVIKNTQPLCGRRKDASKGGAQGQPLKILKRPSSVPPSSSVPESHAMTTTSKRHSPLLKDASPSSQSDSQNESPAPQLLSGHCRRAFSQFIFCPKSISGIAYGNRSVHTNDMRVAMLIRGKGNGTSFSYRFLIRAILEGLSSPSTTLYRGPDMTQRLNAASPNSPNTLTYAHSGRVV</sequence>
<dbReference type="AlphaFoldDB" id="A0A0C2WIS6"/>
<feature type="compositionally biased region" description="Low complexity" evidence="1">
    <location>
        <begin position="75"/>
        <end position="85"/>
    </location>
</feature>
<organism evidence="2 3">
    <name type="scientific">Amanita muscaria (strain Koide BX008)</name>
    <dbReference type="NCBI Taxonomy" id="946122"/>
    <lineage>
        <taxon>Eukaryota</taxon>
        <taxon>Fungi</taxon>
        <taxon>Dikarya</taxon>
        <taxon>Basidiomycota</taxon>
        <taxon>Agaricomycotina</taxon>
        <taxon>Agaricomycetes</taxon>
        <taxon>Agaricomycetidae</taxon>
        <taxon>Agaricales</taxon>
        <taxon>Pluteineae</taxon>
        <taxon>Amanitaceae</taxon>
        <taxon>Amanita</taxon>
    </lineage>
</organism>
<dbReference type="Proteomes" id="UP000054549">
    <property type="component" value="Unassembled WGS sequence"/>
</dbReference>
<evidence type="ECO:0000313" key="3">
    <source>
        <dbReference type="Proteomes" id="UP000054549"/>
    </source>
</evidence>
<protein>
    <submittedName>
        <fullName evidence="2">Uncharacterized protein</fullName>
    </submittedName>
</protein>
<gene>
    <name evidence="2" type="ORF">M378DRAFT_17469</name>
</gene>
<evidence type="ECO:0000256" key="1">
    <source>
        <dbReference type="SAM" id="MobiDB-lite"/>
    </source>
</evidence>
<feature type="region of interest" description="Disordered" evidence="1">
    <location>
        <begin position="52"/>
        <end position="121"/>
    </location>
</feature>
<evidence type="ECO:0000313" key="2">
    <source>
        <dbReference type="EMBL" id="KIL56008.1"/>
    </source>
</evidence>
<feature type="compositionally biased region" description="Low complexity" evidence="1">
    <location>
        <begin position="103"/>
        <end position="118"/>
    </location>
</feature>
<dbReference type="HOGENOM" id="CLU_1255680_0_0_1"/>
<name>A0A0C2WIS6_AMAMK</name>
<accession>A0A0C2WIS6</accession>
<proteinExistence type="predicted"/>